<protein>
    <submittedName>
        <fullName evidence="3">Oar protein</fullName>
    </submittedName>
</protein>
<gene>
    <name evidence="3" type="ORF">GRAN_1526</name>
</gene>
<dbReference type="Pfam" id="PF13620">
    <property type="entry name" value="CarboxypepD_reg"/>
    <property type="match status" value="1"/>
</dbReference>
<dbReference type="SUPFAM" id="SSF56935">
    <property type="entry name" value="Porins"/>
    <property type="match status" value="1"/>
</dbReference>
<dbReference type="GO" id="GO:0015344">
    <property type="term" value="F:siderophore uptake transmembrane transporter activity"/>
    <property type="evidence" value="ECO:0007669"/>
    <property type="project" value="TreeGrafter"/>
</dbReference>
<dbReference type="InterPro" id="IPR008969">
    <property type="entry name" value="CarboxyPept-like_regulatory"/>
</dbReference>
<dbReference type="EMBL" id="RDSM01000001">
    <property type="protein sequence ID" value="RXH58216.1"/>
    <property type="molecule type" value="Genomic_DNA"/>
</dbReference>
<keyword evidence="4" id="KW-1185">Reference proteome</keyword>
<evidence type="ECO:0000313" key="4">
    <source>
        <dbReference type="Proteomes" id="UP000289437"/>
    </source>
</evidence>
<dbReference type="OrthoDB" id="97893at2"/>
<dbReference type="AlphaFoldDB" id="A0A4Q0T903"/>
<accession>A0A4Q0T903</accession>
<dbReference type="SUPFAM" id="SSF49464">
    <property type="entry name" value="Carboxypeptidase regulatory domain-like"/>
    <property type="match status" value="1"/>
</dbReference>
<dbReference type="PANTHER" id="PTHR30069">
    <property type="entry name" value="TONB-DEPENDENT OUTER MEMBRANE RECEPTOR"/>
    <property type="match status" value="1"/>
</dbReference>
<comment type="caution">
    <text evidence="3">The sequence shown here is derived from an EMBL/GenBank/DDBJ whole genome shotgun (WGS) entry which is preliminary data.</text>
</comment>
<dbReference type="GO" id="GO:0009279">
    <property type="term" value="C:cell outer membrane"/>
    <property type="evidence" value="ECO:0007669"/>
    <property type="project" value="TreeGrafter"/>
</dbReference>
<organism evidence="3 4">
    <name type="scientific">Granulicella sibirica</name>
    <dbReference type="NCBI Taxonomy" id="2479048"/>
    <lineage>
        <taxon>Bacteria</taxon>
        <taxon>Pseudomonadati</taxon>
        <taxon>Acidobacteriota</taxon>
        <taxon>Terriglobia</taxon>
        <taxon>Terriglobales</taxon>
        <taxon>Acidobacteriaceae</taxon>
        <taxon>Granulicella</taxon>
    </lineage>
</organism>
<dbReference type="Proteomes" id="UP000289437">
    <property type="component" value="Unassembled WGS sequence"/>
</dbReference>
<name>A0A4Q0T903_9BACT</name>
<dbReference type="PANTHER" id="PTHR30069:SF46">
    <property type="entry name" value="OAR PROTEIN"/>
    <property type="match status" value="1"/>
</dbReference>
<reference evidence="3 4" key="1">
    <citation type="submission" date="2018-11" db="EMBL/GenBank/DDBJ databases">
        <authorList>
            <person name="Mardanov A.V."/>
            <person name="Ravin N.V."/>
            <person name="Dedysh S.N."/>
        </authorList>
    </citation>
    <scope>NUCLEOTIDE SEQUENCE [LARGE SCALE GENOMIC DNA]</scope>
    <source>
        <strain evidence="3 4">AF10</strain>
    </source>
</reference>
<evidence type="ECO:0000259" key="2">
    <source>
        <dbReference type="Pfam" id="PF25183"/>
    </source>
</evidence>
<proteinExistence type="predicted"/>
<dbReference type="Gene3D" id="2.60.40.1120">
    <property type="entry name" value="Carboxypeptidase-like, regulatory domain"/>
    <property type="match status" value="1"/>
</dbReference>
<evidence type="ECO:0000256" key="1">
    <source>
        <dbReference type="SAM" id="SignalP"/>
    </source>
</evidence>
<feature type="signal peptide" evidence="1">
    <location>
        <begin position="1"/>
        <end position="19"/>
    </location>
</feature>
<dbReference type="RefSeq" id="WP_128912249.1">
    <property type="nucleotide sequence ID" value="NZ_RDSM01000001.1"/>
</dbReference>
<dbReference type="InterPro" id="IPR057601">
    <property type="entry name" value="Oar-like_b-barrel"/>
</dbReference>
<dbReference type="GO" id="GO:0044718">
    <property type="term" value="P:siderophore transmembrane transport"/>
    <property type="evidence" value="ECO:0007669"/>
    <property type="project" value="TreeGrafter"/>
</dbReference>
<evidence type="ECO:0000313" key="3">
    <source>
        <dbReference type="EMBL" id="RXH58216.1"/>
    </source>
</evidence>
<keyword evidence="1" id="KW-0732">Signal</keyword>
<dbReference type="Pfam" id="PF25183">
    <property type="entry name" value="OMP_b-brl_4"/>
    <property type="match status" value="1"/>
</dbReference>
<sequence length="1037" mass="111661">MKRWLFLVCVFLLPNLALCQSTNATISGGVTDIAGNLIQDADVEIANDATGVVNSAKTNDAGMYFVPILPPGHYHVQVSKRGFKTIIKADVVLNVQSAVGLNFVLPVGAASESLTVNDNSPELNTTDASVSTVIDRKFVENLPLNGRSFQDLISMTPGVVTQSPQSPGQVVGVGGDFSVNGQRTQSNYYTVDGVTANIGSGNGGGVGEASTGGTLGGSTALGTTQTLISVDALQEFRVQSSTYSAEFGRSPGGQFSLGTRAGTNFLHGSVFDYLRNDVFDSNDWFNAHYGKPTPALRQNDFGGTVGGPVWIPGLYDGRNQTFFFASYEGLRLTQPTAATIQYVPDDFMRQQAVDAMRPILNAFPLPNGIDYGTAASPNLAQFISPFSLPSKIDSTSVRIDHTLRPKIALFFRVGDTPSSTVARPYFARTTTSSNAQSYTLGATVQLSDQTTDEFRLGYARSDSAQIGALDNFGGATPIDLGAAMGAGSYQRAEPVIVMSVSDIGSPLLTTYDGRNASRQWNVIDTVSLLKGVHALKFGVDYRHIKSPITPPTVEPYAIFLSAQEVISGMPSLPYVFNFVPATPLFNQAAIFAQDEWSVHQRLHLSFGIRWELNPPPTEEHGRDAYTLLGDINNPATLTLARQGTSLWKTAWYNFAPRLGLAWTVHDQPGNEMVFRTGGGVFFDSANEVASLGYSGLGFQSFALQSGAEIPFTPGQLVVPVSVTAPYTSGTITAFPSHLQLPYTLQWNVSMQQALGRNQSLTLSYVAAEGRRLIGLQQKSLSVLNPNFDQVQYLASGVTSNYQSLQVKFQRSVAKGLQALASYTWSHSLDFGSNANALPLQRGNSDFDVRNNLQAGLSWELPGNFDSRVLSLFLKNWGVDGRLSTRSSFPVTLGGALTTNTANGNEYSGALNLVRGEPVYLYGSQYPGGRTINKAAFSLPATGAAGDAPRNFVRGFGSTQVNLAFRRDFPLHDLLVLHFRAESFNLLNHPSFGYVDPTYTDATFGQATQMLNASLGTVASQYQQGGPRSMQFALKMTF</sequence>
<feature type="chain" id="PRO_5020460298" evidence="1">
    <location>
        <begin position="20"/>
        <end position="1037"/>
    </location>
</feature>
<feature type="domain" description="TonB-dependent transporter Oar-like beta-barrel" evidence="2">
    <location>
        <begin position="259"/>
        <end position="1011"/>
    </location>
</feature>
<dbReference type="InterPro" id="IPR039426">
    <property type="entry name" value="TonB-dep_rcpt-like"/>
</dbReference>
<reference evidence="4" key="2">
    <citation type="submission" date="2019-02" db="EMBL/GenBank/DDBJ databases">
        <title>Granulicella sibirica sp. nov., a psychrotolerant acidobacterium isolated from an organic soil layer in forested tundra, West Siberia.</title>
        <authorList>
            <person name="Oshkin I.Y."/>
            <person name="Kulichevskaya I.S."/>
            <person name="Rijpstra W.I.C."/>
            <person name="Sinninghe Damste J.S."/>
            <person name="Rakitin A.L."/>
            <person name="Ravin N.V."/>
            <person name="Dedysh S.N."/>
        </authorList>
    </citation>
    <scope>NUCLEOTIDE SEQUENCE [LARGE SCALE GENOMIC DNA]</scope>
    <source>
        <strain evidence="4">AF10</strain>
    </source>
</reference>